<protein>
    <submittedName>
        <fullName evidence="3">Membrane protein</fullName>
    </submittedName>
</protein>
<dbReference type="Proteomes" id="UP000028123">
    <property type="component" value="Unassembled WGS sequence"/>
</dbReference>
<comment type="caution">
    <text evidence="3">The sequence shown here is derived from an EMBL/GenBank/DDBJ whole genome shotgun (WGS) entry which is preliminary data.</text>
</comment>
<dbReference type="eggNOG" id="ENOG5030R7T">
    <property type="taxonomic scope" value="Bacteria"/>
</dbReference>
<feature type="chain" id="PRO_5039418770" evidence="2">
    <location>
        <begin position="22"/>
        <end position="357"/>
    </location>
</feature>
<dbReference type="AlphaFoldDB" id="A0A081NYQ8"/>
<organism evidence="3 4">
    <name type="scientific">Paenibacillus tyrfis</name>
    <dbReference type="NCBI Taxonomy" id="1501230"/>
    <lineage>
        <taxon>Bacteria</taxon>
        <taxon>Bacillati</taxon>
        <taxon>Bacillota</taxon>
        <taxon>Bacilli</taxon>
        <taxon>Bacillales</taxon>
        <taxon>Paenibacillaceae</taxon>
        <taxon>Paenibacillus</taxon>
    </lineage>
</organism>
<dbReference type="OrthoDB" id="1662689at2"/>
<evidence type="ECO:0000256" key="2">
    <source>
        <dbReference type="SAM" id="SignalP"/>
    </source>
</evidence>
<keyword evidence="4" id="KW-1185">Reference proteome</keyword>
<feature type="signal peptide" evidence="2">
    <location>
        <begin position="1"/>
        <end position="21"/>
    </location>
</feature>
<name>A0A081NYQ8_9BACL</name>
<keyword evidence="2" id="KW-0732">Signal</keyword>
<reference evidence="3 4" key="1">
    <citation type="submission" date="2014-06" db="EMBL/GenBank/DDBJ databases">
        <title>Draft genome sequence of Paenibacillus sp. MSt1.</title>
        <authorList>
            <person name="Aw Y.K."/>
            <person name="Ong K.S."/>
            <person name="Gan H.M."/>
            <person name="Lee S.M."/>
        </authorList>
    </citation>
    <scope>NUCLEOTIDE SEQUENCE [LARGE SCALE GENOMIC DNA]</scope>
    <source>
        <strain evidence="3 4">MSt1</strain>
    </source>
</reference>
<dbReference type="EMBL" id="JNVM01000021">
    <property type="protein sequence ID" value="KEQ23581.1"/>
    <property type="molecule type" value="Genomic_DNA"/>
</dbReference>
<evidence type="ECO:0000313" key="3">
    <source>
        <dbReference type="EMBL" id="KEQ23581.1"/>
    </source>
</evidence>
<evidence type="ECO:0000313" key="4">
    <source>
        <dbReference type="Proteomes" id="UP000028123"/>
    </source>
</evidence>
<dbReference type="RefSeq" id="WP_036688172.1">
    <property type="nucleotide sequence ID" value="NZ_JNVM01000021.1"/>
</dbReference>
<evidence type="ECO:0000256" key="1">
    <source>
        <dbReference type="SAM" id="MobiDB-lite"/>
    </source>
</evidence>
<dbReference type="Pfam" id="PF12889">
    <property type="entry name" value="DUF3829"/>
    <property type="match status" value="1"/>
</dbReference>
<dbReference type="PROSITE" id="PS51257">
    <property type="entry name" value="PROKAR_LIPOPROTEIN"/>
    <property type="match status" value="1"/>
</dbReference>
<proteinExistence type="predicted"/>
<gene>
    <name evidence="3" type="ORF">ET33_15780</name>
</gene>
<accession>A0A081NYQ8</accession>
<dbReference type="InterPro" id="IPR024291">
    <property type="entry name" value="DUF3829"/>
</dbReference>
<feature type="region of interest" description="Disordered" evidence="1">
    <location>
        <begin position="28"/>
        <end position="54"/>
    </location>
</feature>
<sequence>MKKFSSFVAFALLCTMFTACSNLKINRPAAEPSGTTADKPSGGEASGESGTKKSDGANIAALEEAMEIGKYNAYVQLNNYMTGRLDQALTRYVDKLGDGEQPIIEKHFSFTMLSISDNDKSNLNKQFGFAEKTPAFPAVDPAVVKLKPVMDDLIAVLSEAHDYYETKGYVDDNFAKCKELHPKIIKARDAYYAAADEFLKAMAGMGAERRQQSLKKFQDNDEQVQYSALKFLADAEALSVEMEEQGITAKNILDLDMGKFKAKYDVLVEDLKNLTQQSQDDARVQKERLRSDYLKSYVNEAKEVKAAASGIIERMNKKSKVDDFDLKNRFFLENRDGTPEKFNKKLQGAIGKYNDMK</sequence>